<evidence type="ECO:0000256" key="2">
    <source>
        <dbReference type="ARBA" id="ARBA00022448"/>
    </source>
</evidence>
<proteinExistence type="predicted"/>
<dbReference type="PANTHER" id="PTHR13257">
    <property type="entry name" value="NUCLEOPORIN NUP84-RELATED"/>
    <property type="match status" value="1"/>
</dbReference>
<evidence type="ECO:0000313" key="9">
    <source>
        <dbReference type="EMBL" id="KAF9782863.1"/>
    </source>
</evidence>
<keyword evidence="2" id="KW-0813">Transport</keyword>
<name>A0A9P6HA82_9AGAM</name>
<dbReference type="SUPFAM" id="SSF101908">
    <property type="entry name" value="Putative isomerase YbhE"/>
    <property type="match status" value="1"/>
</dbReference>
<evidence type="ECO:0000256" key="4">
    <source>
        <dbReference type="ARBA" id="ARBA00022927"/>
    </source>
</evidence>
<dbReference type="Pfam" id="PF10168">
    <property type="entry name" value="Nup88"/>
    <property type="match status" value="1"/>
</dbReference>
<dbReference type="GO" id="GO:0005643">
    <property type="term" value="C:nuclear pore"/>
    <property type="evidence" value="ECO:0007669"/>
    <property type="project" value="UniProtKB-SubCell"/>
</dbReference>
<comment type="subcellular location">
    <subcellularLocation>
        <location evidence="1">Nucleus</location>
        <location evidence="1">Nuclear pore complex</location>
    </subcellularLocation>
</comment>
<keyword evidence="6" id="KW-0906">Nuclear pore complex</keyword>
<evidence type="ECO:0000256" key="3">
    <source>
        <dbReference type="ARBA" id="ARBA00022816"/>
    </source>
</evidence>
<dbReference type="InterPro" id="IPR019321">
    <property type="entry name" value="Nucleoporin_Nup88"/>
</dbReference>
<keyword evidence="3" id="KW-0509">mRNA transport</keyword>
<sequence>MTLLSSASVNPQNLESVLSGHPIFNSSTGSSCDTDLRKVDDASLELSINSLYKSKSSNAIQDGGIPSGRRRTMLIKDADLIVAVGKEVRMTSLTEFQLSASGGQTFKTLCTPNLQFEVHELVLNPNGRLLAVVGAFQVTVIVLPRPGFTRLAPQTVDCKSLQVGQFYHASGSSPQVAKVDWHPWGENGSTLLVMTSDGKLREYDISIDADEPQQTISFMPERRASRSFLAQDSTEREVVSFTLGKGAADWGPLTVYALTKSGDIYSFCPYLPKNASVPSTYIHALQLFVEAKRDQTLQEGSSSAREFSVLYEYQHKYVTALVKQLPSGTPFPTQSQSVSIHPPTTIKHKPLRQGPFLLQPSPLVIEGSEGGDATDIIYTVLGNEDDEDDETEKLGIVMIAYQDGKVDVCLDVDKVEARWEKKTNSADDLPMFAVYETVDLGIVSMLNKLDPSLLDILQGNHPVFVTDPIHGDSLYLYHAFGVQVLSFRALLEGLAVALQDENDDKDGALQEELKKEQGVEVTQILSTFSVERRSSNPVVSLAIPNDVYLSYSIFMLTSAMRVVVLPLTPQTEIPFSQKSKPTPTTPQKMIVASSKGQPSTTCPSPATETDKPKAWLSSSEFDPYTVPPIFSQPLGLPTNPRLALPASQSKSEFVLTPDTMRYLGQTVEHLRSQIDAVEYANTMAVSQVQIQTMEFHRQVRQVQQILVKLEASKTKRSADWKERVEKVRKAQDELLERLDRTLRIYMRKVAPELSEQETKWFEELKRMKAEVLGQGKYDEQSLRARTKLLQREYDRVVPSLKELDEKVKERRSKQNAANQGLGASQAFEYGQRSIEEKIRLENLEKQVLALAQKLSLDVGTPPSDTSEKQDSSAPGGLLGPSGSPS</sequence>
<keyword evidence="4" id="KW-0653">Protein transport</keyword>
<accession>A0A9P6HA82</accession>
<dbReference type="GO" id="GO:0000056">
    <property type="term" value="P:ribosomal small subunit export from nucleus"/>
    <property type="evidence" value="ECO:0007669"/>
    <property type="project" value="InterPro"/>
</dbReference>
<organism evidence="9 10">
    <name type="scientific">Thelephora terrestris</name>
    <dbReference type="NCBI Taxonomy" id="56493"/>
    <lineage>
        <taxon>Eukaryota</taxon>
        <taxon>Fungi</taxon>
        <taxon>Dikarya</taxon>
        <taxon>Basidiomycota</taxon>
        <taxon>Agaricomycotina</taxon>
        <taxon>Agaricomycetes</taxon>
        <taxon>Thelephorales</taxon>
        <taxon>Thelephoraceae</taxon>
        <taxon>Thelephora</taxon>
    </lineage>
</organism>
<reference evidence="9" key="1">
    <citation type="journal article" date="2020" name="Nat. Commun.">
        <title>Large-scale genome sequencing of mycorrhizal fungi provides insights into the early evolution of symbiotic traits.</title>
        <authorList>
            <person name="Miyauchi S."/>
            <person name="Kiss E."/>
            <person name="Kuo A."/>
            <person name="Drula E."/>
            <person name="Kohler A."/>
            <person name="Sanchez-Garcia M."/>
            <person name="Morin E."/>
            <person name="Andreopoulos B."/>
            <person name="Barry K.W."/>
            <person name="Bonito G."/>
            <person name="Buee M."/>
            <person name="Carver A."/>
            <person name="Chen C."/>
            <person name="Cichocki N."/>
            <person name="Clum A."/>
            <person name="Culley D."/>
            <person name="Crous P.W."/>
            <person name="Fauchery L."/>
            <person name="Girlanda M."/>
            <person name="Hayes R.D."/>
            <person name="Keri Z."/>
            <person name="LaButti K."/>
            <person name="Lipzen A."/>
            <person name="Lombard V."/>
            <person name="Magnuson J."/>
            <person name="Maillard F."/>
            <person name="Murat C."/>
            <person name="Nolan M."/>
            <person name="Ohm R.A."/>
            <person name="Pangilinan J."/>
            <person name="Pereira M.F."/>
            <person name="Perotto S."/>
            <person name="Peter M."/>
            <person name="Pfister S."/>
            <person name="Riley R."/>
            <person name="Sitrit Y."/>
            <person name="Stielow J.B."/>
            <person name="Szollosi G."/>
            <person name="Zifcakova L."/>
            <person name="Stursova M."/>
            <person name="Spatafora J.W."/>
            <person name="Tedersoo L."/>
            <person name="Vaario L.M."/>
            <person name="Yamada A."/>
            <person name="Yan M."/>
            <person name="Wang P."/>
            <person name="Xu J."/>
            <person name="Bruns T."/>
            <person name="Baldrian P."/>
            <person name="Vilgalys R."/>
            <person name="Dunand C."/>
            <person name="Henrissat B."/>
            <person name="Grigoriev I.V."/>
            <person name="Hibbett D."/>
            <person name="Nagy L.G."/>
            <person name="Martin F.M."/>
        </authorList>
    </citation>
    <scope>NUCLEOTIDE SEQUENCE</scope>
    <source>
        <strain evidence="9">UH-Tt-Lm1</strain>
    </source>
</reference>
<dbReference type="GO" id="GO:0006606">
    <property type="term" value="P:protein import into nucleus"/>
    <property type="evidence" value="ECO:0007669"/>
    <property type="project" value="TreeGrafter"/>
</dbReference>
<evidence type="ECO:0000256" key="1">
    <source>
        <dbReference type="ARBA" id="ARBA00004567"/>
    </source>
</evidence>
<dbReference type="EMBL" id="WIUZ02000011">
    <property type="protein sequence ID" value="KAF9782863.1"/>
    <property type="molecule type" value="Genomic_DNA"/>
</dbReference>
<dbReference type="GO" id="GO:0017056">
    <property type="term" value="F:structural constituent of nuclear pore"/>
    <property type="evidence" value="ECO:0007669"/>
    <property type="project" value="InterPro"/>
</dbReference>
<protein>
    <submittedName>
        <fullName evidence="9">Uncharacterized protein</fullName>
    </submittedName>
</protein>
<keyword evidence="10" id="KW-1185">Reference proteome</keyword>
<dbReference type="OrthoDB" id="341482at2759"/>
<gene>
    <name evidence="9" type="ORF">BJ322DRAFT_1073133</name>
</gene>
<feature type="compositionally biased region" description="Polar residues" evidence="8">
    <location>
        <begin position="573"/>
        <end position="587"/>
    </location>
</feature>
<dbReference type="Proteomes" id="UP000736335">
    <property type="component" value="Unassembled WGS sequence"/>
</dbReference>
<evidence type="ECO:0000256" key="6">
    <source>
        <dbReference type="ARBA" id="ARBA00023132"/>
    </source>
</evidence>
<evidence type="ECO:0000313" key="10">
    <source>
        <dbReference type="Proteomes" id="UP000736335"/>
    </source>
</evidence>
<feature type="compositionally biased region" description="Low complexity" evidence="8">
    <location>
        <begin position="871"/>
        <end position="885"/>
    </location>
</feature>
<dbReference type="InterPro" id="IPR037700">
    <property type="entry name" value="NUP88/NUP82"/>
</dbReference>
<evidence type="ECO:0000256" key="5">
    <source>
        <dbReference type="ARBA" id="ARBA00023010"/>
    </source>
</evidence>
<comment type="caution">
    <text evidence="9">The sequence shown here is derived from an EMBL/GenBank/DDBJ whole genome shotgun (WGS) entry which is preliminary data.</text>
</comment>
<keyword evidence="7" id="KW-0539">Nucleus</keyword>
<dbReference type="AlphaFoldDB" id="A0A9P6HA82"/>
<dbReference type="PANTHER" id="PTHR13257:SF0">
    <property type="entry name" value="NUCLEAR PORE COMPLEX PROTEIN NUP88"/>
    <property type="match status" value="1"/>
</dbReference>
<dbReference type="GO" id="GO:0006406">
    <property type="term" value="P:mRNA export from nucleus"/>
    <property type="evidence" value="ECO:0007669"/>
    <property type="project" value="TreeGrafter"/>
</dbReference>
<keyword evidence="5" id="KW-0811">Translocation</keyword>
<reference evidence="9" key="2">
    <citation type="submission" date="2020-11" db="EMBL/GenBank/DDBJ databases">
        <authorList>
            <consortium name="DOE Joint Genome Institute"/>
            <person name="Kuo A."/>
            <person name="Miyauchi S."/>
            <person name="Kiss E."/>
            <person name="Drula E."/>
            <person name="Kohler A."/>
            <person name="Sanchez-Garcia M."/>
            <person name="Andreopoulos B."/>
            <person name="Barry K.W."/>
            <person name="Bonito G."/>
            <person name="Buee M."/>
            <person name="Carver A."/>
            <person name="Chen C."/>
            <person name="Cichocki N."/>
            <person name="Clum A."/>
            <person name="Culley D."/>
            <person name="Crous P.W."/>
            <person name="Fauchery L."/>
            <person name="Girlanda M."/>
            <person name="Hayes R."/>
            <person name="Keri Z."/>
            <person name="Labutti K."/>
            <person name="Lipzen A."/>
            <person name="Lombard V."/>
            <person name="Magnuson J."/>
            <person name="Maillard F."/>
            <person name="Morin E."/>
            <person name="Murat C."/>
            <person name="Nolan M."/>
            <person name="Ohm R."/>
            <person name="Pangilinan J."/>
            <person name="Pereira M."/>
            <person name="Perotto S."/>
            <person name="Peter M."/>
            <person name="Riley R."/>
            <person name="Sitrit Y."/>
            <person name="Stielow B."/>
            <person name="Szollosi G."/>
            <person name="Zifcakova L."/>
            <person name="Stursova M."/>
            <person name="Spatafora J.W."/>
            <person name="Tedersoo L."/>
            <person name="Vaario L.-M."/>
            <person name="Yamada A."/>
            <person name="Yan M."/>
            <person name="Wang P."/>
            <person name="Xu J."/>
            <person name="Bruns T."/>
            <person name="Baldrian P."/>
            <person name="Vilgalys R."/>
            <person name="Henrissat B."/>
            <person name="Grigoriev I.V."/>
            <person name="Hibbett D."/>
            <person name="Nagy L.G."/>
            <person name="Martin F.M."/>
        </authorList>
    </citation>
    <scope>NUCLEOTIDE SEQUENCE</scope>
    <source>
        <strain evidence="9">UH-Tt-Lm1</strain>
    </source>
</reference>
<feature type="region of interest" description="Disordered" evidence="8">
    <location>
        <begin position="573"/>
        <end position="613"/>
    </location>
</feature>
<evidence type="ECO:0000256" key="7">
    <source>
        <dbReference type="ARBA" id="ARBA00023242"/>
    </source>
</evidence>
<dbReference type="GO" id="GO:0000055">
    <property type="term" value="P:ribosomal large subunit export from nucleus"/>
    <property type="evidence" value="ECO:0007669"/>
    <property type="project" value="InterPro"/>
</dbReference>
<evidence type="ECO:0000256" key="8">
    <source>
        <dbReference type="SAM" id="MobiDB-lite"/>
    </source>
</evidence>
<feature type="region of interest" description="Disordered" evidence="8">
    <location>
        <begin position="857"/>
        <end position="885"/>
    </location>
</feature>
<feature type="compositionally biased region" description="Polar residues" evidence="8">
    <location>
        <begin position="594"/>
        <end position="607"/>
    </location>
</feature>